<gene>
    <name evidence="1" type="ORF">B0I71DRAFT_123042</name>
</gene>
<dbReference type="EMBL" id="KZ859058">
    <property type="protein sequence ID" value="RDW23917.1"/>
    <property type="molecule type" value="Genomic_DNA"/>
</dbReference>
<dbReference type="GO" id="GO:0045259">
    <property type="term" value="C:proton-transporting ATP synthase complex"/>
    <property type="evidence" value="ECO:0007669"/>
    <property type="project" value="EnsemblFungi"/>
</dbReference>
<dbReference type="GO" id="GO:0046933">
    <property type="term" value="F:proton-transporting ATP synthase activity, rotational mechanism"/>
    <property type="evidence" value="ECO:0007669"/>
    <property type="project" value="EnsemblFungi"/>
</dbReference>
<dbReference type="GO" id="GO:0033615">
    <property type="term" value="P:mitochondrial proton-transporting ATP synthase complex assembly"/>
    <property type="evidence" value="ECO:0007669"/>
    <property type="project" value="EnsemblFungi"/>
</dbReference>
<dbReference type="AlphaFoldDB" id="A0A371C0P2"/>
<dbReference type="OMA" id="KPMWPFY"/>
<accession>A0A371C0P2</accession>
<protein>
    <submittedName>
        <fullName evidence="1">ATPase, F0 complex, subunit J</fullName>
    </submittedName>
</protein>
<dbReference type="PANTHER" id="PTHR28060:SF1">
    <property type="entry name" value="ATP SYNTHASE SUBUNIT J, MITOCHONDRIAL"/>
    <property type="match status" value="1"/>
</dbReference>
<evidence type="ECO:0000313" key="1">
    <source>
        <dbReference type="EMBL" id="RDW23917.1"/>
    </source>
</evidence>
<dbReference type="Proteomes" id="UP000256601">
    <property type="component" value="Unassembled WGS sequence"/>
</dbReference>
<proteinExistence type="predicted"/>
<evidence type="ECO:0000313" key="2">
    <source>
        <dbReference type="Proteomes" id="UP000256601"/>
    </source>
</evidence>
<dbReference type="InterPro" id="IPR006995">
    <property type="entry name" value="ATP_synth_F0_jsu"/>
</dbReference>
<dbReference type="VEuPathDB" id="FungiDB:YALI0_D17490g"/>
<dbReference type="Pfam" id="PF04911">
    <property type="entry name" value="ATP-synt_J"/>
    <property type="match status" value="1"/>
</dbReference>
<dbReference type="SMR" id="A0A371C0P2"/>
<reference evidence="1 2" key="1">
    <citation type="submission" date="2018-07" db="EMBL/GenBank/DDBJ databases">
        <title>Draft Genome Assemblies for Five Robust Yarrowia lipolytica Strains Exhibiting High Lipid Production and Pentose Sugar Utilization and Sugar Alcohol Secretion from Undetoxified Lignocellulosic Biomass Hydrolysates.</title>
        <authorList>
            <consortium name="DOE Joint Genome Institute"/>
            <person name="Walker C."/>
            <person name="Ryu S."/>
            <person name="Na H."/>
            <person name="Zane M."/>
            <person name="LaButti K."/>
            <person name="Lipzen A."/>
            <person name="Haridas S."/>
            <person name="Barry K."/>
            <person name="Grigoriev I.V."/>
            <person name="Quarterman J."/>
            <person name="Slininger P."/>
            <person name="Dien B."/>
            <person name="Trinh C.T."/>
        </authorList>
    </citation>
    <scope>NUCLEOTIDE SEQUENCE [LARGE SCALE GENOMIC DNA]</scope>
    <source>
        <strain evidence="1 2">YB392</strain>
    </source>
</reference>
<sequence length="62" mass="6941">MAFGIRRAYPTPIVKPLWPYAVGGVITFFLFAKAANASMNTEEFINDPRNPRFKAGGVKEEH</sequence>
<organism evidence="1 2">
    <name type="scientific">Yarrowia lipolytica</name>
    <name type="common">Candida lipolytica</name>
    <dbReference type="NCBI Taxonomy" id="4952"/>
    <lineage>
        <taxon>Eukaryota</taxon>
        <taxon>Fungi</taxon>
        <taxon>Dikarya</taxon>
        <taxon>Ascomycota</taxon>
        <taxon>Saccharomycotina</taxon>
        <taxon>Dipodascomycetes</taxon>
        <taxon>Dipodascales</taxon>
        <taxon>Dipodascales incertae sedis</taxon>
        <taxon>Yarrowia</taxon>
    </lineage>
</organism>
<dbReference type="PANTHER" id="PTHR28060">
    <property type="entry name" value="ATP SYNTHASE SUBUNIT J, MITOCHONDRIAL"/>
    <property type="match status" value="1"/>
</dbReference>
<name>A0A371C0P2_YARLL</name>
<dbReference type="OrthoDB" id="5520611at2759"/>
<dbReference type="GO" id="GO:0005743">
    <property type="term" value="C:mitochondrial inner membrane"/>
    <property type="evidence" value="ECO:0007669"/>
    <property type="project" value="EnsemblFungi"/>
</dbReference>